<dbReference type="InterPro" id="IPR018247">
    <property type="entry name" value="EF_Hand_1_Ca_BS"/>
</dbReference>
<dbReference type="PANTHER" id="PTHR10183">
    <property type="entry name" value="CALPAIN"/>
    <property type="match status" value="1"/>
</dbReference>
<feature type="repeat" description="PPR" evidence="7">
    <location>
        <begin position="142"/>
        <end position="176"/>
    </location>
</feature>
<dbReference type="EMBL" id="CAUJNA010000094">
    <property type="protein sequence ID" value="CAJ1371711.1"/>
    <property type="molecule type" value="Genomic_DNA"/>
</dbReference>
<dbReference type="InterPro" id="IPR022684">
    <property type="entry name" value="Calpain_cysteine_protease"/>
</dbReference>
<dbReference type="PROSITE" id="PS00139">
    <property type="entry name" value="THIOL_PROTEASE_CYS"/>
    <property type="match status" value="1"/>
</dbReference>
<dbReference type="Gene3D" id="1.25.40.10">
    <property type="entry name" value="Tetratricopeptide repeat domain"/>
    <property type="match status" value="3"/>
</dbReference>
<dbReference type="AlphaFoldDB" id="A0AA36HM66"/>
<reference evidence="9" key="1">
    <citation type="submission" date="2023-08" db="EMBL/GenBank/DDBJ databases">
        <authorList>
            <person name="Chen Y."/>
            <person name="Shah S."/>
            <person name="Dougan E. K."/>
            <person name="Thang M."/>
            <person name="Chan C."/>
        </authorList>
    </citation>
    <scope>NUCLEOTIDE SEQUENCE</scope>
</reference>
<keyword evidence="4 6" id="KW-0788">Thiol protease</keyword>
<keyword evidence="2 6" id="KW-0645">Protease</keyword>
<feature type="repeat" description="PPR" evidence="7">
    <location>
        <begin position="177"/>
        <end position="211"/>
    </location>
</feature>
<evidence type="ECO:0000256" key="3">
    <source>
        <dbReference type="ARBA" id="ARBA00022801"/>
    </source>
</evidence>
<evidence type="ECO:0000313" key="10">
    <source>
        <dbReference type="Proteomes" id="UP001178507"/>
    </source>
</evidence>
<evidence type="ECO:0000313" key="9">
    <source>
        <dbReference type="EMBL" id="CAJ1371711.1"/>
    </source>
</evidence>
<dbReference type="InterPro" id="IPR000169">
    <property type="entry name" value="Pept_cys_AS"/>
</dbReference>
<feature type="domain" description="Calpain catalytic" evidence="8">
    <location>
        <begin position="630"/>
        <end position="1033"/>
    </location>
</feature>
<organism evidence="9 10">
    <name type="scientific">Effrenium voratum</name>
    <dbReference type="NCBI Taxonomy" id="2562239"/>
    <lineage>
        <taxon>Eukaryota</taxon>
        <taxon>Sar</taxon>
        <taxon>Alveolata</taxon>
        <taxon>Dinophyceae</taxon>
        <taxon>Suessiales</taxon>
        <taxon>Symbiodiniaceae</taxon>
        <taxon>Effrenium</taxon>
    </lineage>
</organism>
<dbReference type="InterPro" id="IPR002885">
    <property type="entry name" value="PPR_rpt"/>
</dbReference>
<dbReference type="Pfam" id="PF01535">
    <property type="entry name" value="PPR"/>
    <property type="match status" value="2"/>
</dbReference>
<evidence type="ECO:0000256" key="5">
    <source>
        <dbReference type="PIRSR" id="PIRSR622684-1"/>
    </source>
</evidence>
<dbReference type="GO" id="GO:0004198">
    <property type="term" value="F:calcium-dependent cysteine-type endopeptidase activity"/>
    <property type="evidence" value="ECO:0007669"/>
    <property type="project" value="InterPro"/>
</dbReference>
<evidence type="ECO:0000259" key="8">
    <source>
        <dbReference type="PROSITE" id="PS50203"/>
    </source>
</evidence>
<protein>
    <recommendedName>
        <fullName evidence="8">Calpain catalytic domain-containing protein</fullName>
    </recommendedName>
</protein>
<dbReference type="SUPFAM" id="SSF54001">
    <property type="entry name" value="Cysteine proteinases"/>
    <property type="match status" value="1"/>
</dbReference>
<evidence type="ECO:0000256" key="2">
    <source>
        <dbReference type="ARBA" id="ARBA00022670"/>
    </source>
</evidence>
<sequence length="1047" mass="115397">MHAGRVSPNQVSFGAAVAACEKGGAWKWAFSLITAAQNLALQSSLVTTSSALSACEKSAAWSAAIRLAQASTSLKPDVIAFSAQVSCTEKASRWPSAFGILARMSRSYVRPGIVSHNAAISACETGQWERALCALHGYVRLDVVSFSAMIASCGASGKWSDALGLMGGMGFTRVLPNSVTCNSLISACEESGQWDVALGFFTRLASPGTMSVNAGISACSRGMLWRSAASLLDGLLQSSSRRATLVSFNAAMTACGNCKQWSTLMGIMQQLSRSSLQPDAISLNAAAGVLEWQGRWAGAAGLLAEAQAQGERLLAAEAATLLMAVDSCQRSGTATRAAGLLGSIVRDTSQSLQRIENCDAGKFDNDTIGQVLADADESGDGELQISEFVSWLFAEEKDLAKGRYLRGGGQTILVEGCSREELNGEYAKQTEVCGDRPVFYCGSTEMCLFYHSENQAWQIYTTLFSTRASARLKTQRSPYKPAGAVWEVGKKGEQGAMEYVPEPDMACRVLPPPETAEEELARAPEWILVESTDSRISGFFNKQSQPVNGRPAYKNSADQTYMVFNGPEKHFWKVCMDEAVPETTLAWSKPSDIWSPHLTSWHGNVSVMPVYPDTGFGKWIKSTDANQTKRFVDPEFPHSDKSLGKDWGDIEWARVIWLGPSSMELFKNLEPAHVCQGAMGDCWLIAAIAAVAEFPNYVRDQLFCGTSELTEDGKYNIRLFDHTVDDWRVVTIDDSLPCKARCRERPQPSPLFVKLRGGEAYVPLLEKKAFGKFVGSYQNLLGGWSNMAFYAMTGQICFTWRRSSTTFKKNPTWTVTSSEGVLVSQDKGGTELGTLAEGAKFEELKQDRNWLQFKKLEGDGPEEGWLSYYDSAGYQVASCEDNDWVGSDDWTNPKTLSFRSYKMGNVFGHVNRDALWEKIREYDDSNYLMACVAMYKKPSHQIVRKRRQDGIVAVHGYSLIHAVEVEGWRMVCCRNPWGWGCWNGPWSPGSREWEQHPSVAEALNARTKTSGMFWMTFHDFTCTWSMIQVCPKTMPTRRGDFDLNSFV</sequence>
<dbReference type="Pfam" id="PF00648">
    <property type="entry name" value="Peptidase_C2"/>
    <property type="match status" value="2"/>
</dbReference>
<feature type="active site" evidence="6">
    <location>
        <position position="975"/>
    </location>
</feature>
<dbReference type="Gene3D" id="3.90.70.10">
    <property type="entry name" value="Cysteine proteinases"/>
    <property type="match status" value="1"/>
</dbReference>
<name>A0AA36HM66_9DINO</name>
<feature type="active site" evidence="5 6">
    <location>
        <position position="682"/>
    </location>
</feature>
<dbReference type="PROSITE" id="PS50203">
    <property type="entry name" value="CALPAIN_CAT"/>
    <property type="match status" value="1"/>
</dbReference>
<comment type="caution">
    <text evidence="9">The sequence shown here is derived from an EMBL/GenBank/DDBJ whole genome shotgun (WGS) entry which is preliminary data.</text>
</comment>
<dbReference type="InterPro" id="IPR011990">
    <property type="entry name" value="TPR-like_helical_dom_sf"/>
</dbReference>
<dbReference type="Proteomes" id="UP001178507">
    <property type="component" value="Unassembled WGS sequence"/>
</dbReference>
<dbReference type="PRINTS" id="PR00704">
    <property type="entry name" value="CALPAIN"/>
</dbReference>
<dbReference type="GO" id="GO:0006508">
    <property type="term" value="P:proteolysis"/>
    <property type="evidence" value="ECO:0007669"/>
    <property type="project" value="UniProtKB-KW"/>
</dbReference>
<dbReference type="PROSITE" id="PS51375">
    <property type="entry name" value="PPR"/>
    <property type="match status" value="2"/>
</dbReference>
<feature type="active site" evidence="6">
    <location>
        <position position="955"/>
    </location>
</feature>
<comment type="similarity">
    <text evidence="1">Belongs to the peptidase C2 family.</text>
</comment>
<dbReference type="InterPro" id="IPR001300">
    <property type="entry name" value="Peptidase_C2_calpain_cat"/>
</dbReference>
<evidence type="ECO:0000256" key="6">
    <source>
        <dbReference type="PROSITE-ProRule" id="PRU00239"/>
    </source>
</evidence>
<evidence type="ECO:0000256" key="4">
    <source>
        <dbReference type="ARBA" id="ARBA00022807"/>
    </source>
</evidence>
<evidence type="ECO:0000256" key="7">
    <source>
        <dbReference type="PROSITE-ProRule" id="PRU00708"/>
    </source>
</evidence>
<dbReference type="PROSITE" id="PS00018">
    <property type="entry name" value="EF_HAND_1"/>
    <property type="match status" value="1"/>
</dbReference>
<dbReference type="PANTHER" id="PTHR10183:SF379">
    <property type="entry name" value="CALPAIN-5"/>
    <property type="match status" value="1"/>
</dbReference>
<evidence type="ECO:0000256" key="1">
    <source>
        <dbReference type="ARBA" id="ARBA00007623"/>
    </source>
</evidence>
<dbReference type="InterPro" id="IPR038765">
    <property type="entry name" value="Papain-like_cys_pep_sf"/>
</dbReference>
<gene>
    <name evidence="9" type="ORF">EVOR1521_LOCUS1966</name>
</gene>
<dbReference type="PROSITE" id="PS51257">
    <property type="entry name" value="PROKAR_LIPOPROTEIN"/>
    <property type="match status" value="1"/>
</dbReference>
<accession>A0AA36HM66</accession>
<proteinExistence type="inferred from homology"/>
<dbReference type="SMART" id="SM00230">
    <property type="entry name" value="CysPc"/>
    <property type="match status" value="1"/>
</dbReference>
<keyword evidence="10" id="KW-1185">Reference proteome</keyword>
<keyword evidence="3 6" id="KW-0378">Hydrolase</keyword>